<dbReference type="EMBL" id="CP045997">
    <property type="protein sequence ID" value="QHV97191.1"/>
    <property type="molecule type" value="Genomic_DNA"/>
</dbReference>
<proteinExistence type="predicted"/>
<gene>
    <name evidence="2" type="ORF">GJR95_20235</name>
</gene>
<dbReference type="InterPro" id="IPR029058">
    <property type="entry name" value="AB_hydrolase_fold"/>
</dbReference>
<dbReference type="Proteomes" id="UP000464577">
    <property type="component" value="Chromosome"/>
</dbReference>
<dbReference type="SUPFAM" id="SSF53474">
    <property type="entry name" value="alpha/beta-Hydrolases"/>
    <property type="match status" value="1"/>
</dbReference>
<keyword evidence="2" id="KW-0378">Hydrolase</keyword>
<dbReference type="GO" id="GO:0016787">
    <property type="term" value="F:hydrolase activity"/>
    <property type="evidence" value="ECO:0007669"/>
    <property type="project" value="UniProtKB-KW"/>
</dbReference>
<name>A0A6P1VVF1_9BACT</name>
<reference evidence="2 3" key="1">
    <citation type="submission" date="2019-11" db="EMBL/GenBank/DDBJ databases">
        <title>Spirosoma endbachense sp. nov., isolated from a natural salt meadow.</title>
        <authorList>
            <person name="Rojas J."/>
            <person name="Ambika Manirajan B."/>
            <person name="Ratering S."/>
            <person name="Suarez C."/>
            <person name="Geissler-Plaum R."/>
            <person name="Schnell S."/>
        </authorList>
    </citation>
    <scope>NUCLEOTIDE SEQUENCE [LARGE SCALE GENOMIC DNA]</scope>
    <source>
        <strain evidence="2 3">I-24</strain>
    </source>
</reference>
<sequence length="322" mass="36540">MFDQLKRLFLRSSAMNPSRVSTFHEPAEASTFLENWNKEVEYLNGFQYKRITVQTSFGHTRVWACNTHLPASKTIVIFPGARTCGLFWDMDNALRPFRHNYRIYITDVNGQPSLSHGHNPAIKTMDYGRWATDVLDGLHIEKTIIAGASLGGLICMKLCLQSPERVEKAILMNPAGIRPFSFSIRNLYYNLLPIVLPTKSNLARFLDNAIFCPPTHDLPPAYKNLISDYLLYALMQHKFRGDYPEPLRKEELERLTTDIFLIVGAKDLLFPPDGTIRIAKQYIQSLRGISVLPATAHGIETSKEAINLMYDLLEKASIPQPA</sequence>
<dbReference type="KEGG" id="senf:GJR95_20235"/>
<organism evidence="2 3">
    <name type="scientific">Spirosoma endbachense</name>
    <dbReference type="NCBI Taxonomy" id="2666025"/>
    <lineage>
        <taxon>Bacteria</taxon>
        <taxon>Pseudomonadati</taxon>
        <taxon>Bacteroidota</taxon>
        <taxon>Cytophagia</taxon>
        <taxon>Cytophagales</taxon>
        <taxon>Cytophagaceae</taxon>
        <taxon>Spirosoma</taxon>
    </lineage>
</organism>
<dbReference type="InterPro" id="IPR000073">
    <property type="entry name" value="AB_hydrolase_1"/>
</dbReference>
<evidence type="ECO:0000313" key="2">
    <source>
        <dbReference type="EMBL" id="QHV97191.1"/>
    </source>
</evidence>
<protein>
    <submittedName>
        <fullName evidence="2">Alpha/beta fold hydrolase</fullName>
    </submittedName>
</protein>
<dbReference type="PRINTS" id="PR00111">
    <property type="entry name" value="ABHYDROLASE"/>
</dbReference>
<dbReference type="AlphaFoldDB" id="A0A6P1VVF1"/>
<keyword evidence="3" id="KW-1185">Reference proteome</keyword>
<dbReference type="Pfam" id="PF00561">
    <property type="entry name" value="Abhydrolase_1"/>
    <property type="match status" value="1"/>
</dbReference>
<evidence type="ECO:0000313" key="3">
    <source>
        <dbReference type="Proteomes" id="UP000464577"/>
    </source>
</evidence>
<dbReference type="Gene3D" id="3.40.50.1820">
    <property type="entry name" value="alpha/beta hydrolase"/>
    <property type="match status" value="1"/>
</dbReference>
<accession>A0A6P1VVF1</accession>
<evidence type="ECO:0000259" key="1">
    <source>
        <dbReference type="Pfam" id="PF00561"/>
    </source>
</evidence>
<feature type="domain" description="AB hydrolase-1" evidence="1">
    <location>
        <begin position="74"/>
        <end position="280"/>
    </location>
</feature>